<evidence type="ECO:0000256" key="2">
    <source>
        <dbReference type="ARBA" id="ARBA00022475"/>
    </source>
</evidence>
<comment type="subcellular location">
    <subcellularLocation>
        <location evidence="1">Cell membrane</location>
    </subcellularLocation>
</comment>
<name>A0A927BRX9_9BACL</name>
<dbReference type="GO" id="GO:0007165">
    <property type="term" value="P:signal transduction"/>
    <property type="evidence" value="ECO:0007669"/>
    <property type="project" value="UniProtKB-KW"/>
</dbReference>
<keyword evidence="11" id="KW-1185">Reference proteome</keyword>
<dbReference type="Gene3D" id="6.10.340.10">
    <property type="match status" value="1"/>
</dbReference>
<dbReference type="SMART" id="SM00304">
    <property type="entry name" value="HAMP"/>
    <property type="match status" value="1"/>
</dbReference>
<keyword evidence="4 6" id="KW-0807">Transducer</keyword>
<dbReference type="GO" id="GO:0005886">
    <property type="term" value="C:plasma membrane"/>
    <property type="evidence" value="ECO:0007669"/>
    <property type="project" value="UniProtKB-SubCell"/>
</dbReference>
<dbReference type="RefSeq" id="WP_190917474.1">
    <property type="nucleotide sequence ID" value="NZ_JACXIZ010000017.1"/>
</dbReference>
<keyword evidence="7" id="KW-0812">Transmembrane</keyword>
<protein>
    <submittedName>
        <fullName evidence="10">HAMP domain-containing protein</fullName>
    </submittedName>
</protein>
<feature type="transmembrane region" description="Helical" evidence="7">
    <location>
        <begin position="12"/>
        <end position="33"/>
    </location>
</feature>
<evidence type="ECO:0000313" key="10">
    <source>
        <dbReference type="EMBL" id="MBD2845666.1"/>
    </source>
</evidence>
<dbReference type="Pfam" id="PF00015">
    <property type="entry name" value="MCPsignal"/>
    <property type="match status" value="1"/>
</dbReference>
<reference evidence="10" key="1">
    <citation type="submission" date="2020-09" db="EMBL/GenBank/DDBJ databases">
        <title>A novel bacterium of genus Paenibacillus, isolated from South China Sea.</title>
        <authorList>
            <person name="Huang H."/>
            <person name="Mo K."/>
            <person name="Hu Y."/>
        </authorList>
    </citation>
    <scope>NUCLEOTIDE SEQUENCE</scope>
    <source>
        <strain evidence="10">IB182496</strain>
    </source>
</reference>
<evidence type="ECO:0000256" key="7">
    <source>
        <dbReference type="SAM" id="Phobius"/>
    </source>
</evidence>
<evidence type="ECO:0000256" key="1">
    <source>
        <dbReference type="ARBA" id="ARBA00004236"/>
    </source>
</evidence>
<dbReference type="InterPro" id="IPR003660">
    <property type="entry name" value="HAMP_dom"/>
</dbReference>
<evidence type="ECO:0000256" key="3">
    <source>
        <dbReference type="ARBA" id="ARBA00023136"/>
    </source>
</evidence>
<evidence type="ECO:0000259" key="8">
    <source>
        <dbReference type="PROSITE" id="PS50111"/>
    </source>
</evidence>
<evidence type="ECO:0000256" key="6">
    <source>
        <dbReference type="PROSITE-ProRule" id="PRU00284"/>
    </source>
</evidence>
<accession>A0A927BRX9</accession>
<feature type="transmembrane region" description="Helical" evidence="7">
    <location>
        <begin position="39"/>
        <end position="60"/>
    </location>
</feature>
<dbReference type="Gene3D" id="1.10.287.950">
    <property type="entry name" value="Methyl-accepting chemotaxis protein"/>
    <property type="match status" value="1"/>
</dbReference>
<evidence type="ECO:0000256" key="4">
    <source>
        <dbReference type="ARBA" id="ARBA00023224"/>
    </source>
</evidence>
<dbReference type="InterPro" id="IPR004089">
    <property type="entry name" value="MCPsignal_dom"/>
</dbReference>
<dbReference type="SMART" id="SM00283">
    <property type="entry name" value="MA"/>
    <property type="match status" value="1"/>
</dbReference>
<proteinExistence type="inferred from homology"/>
<dbReference type="EMBL" id="JACXIZ010000017">
    <property type="protein sequence ID" value="MBD2845666.1"/>
    <property type="molecule type" value="Genomic_DNA"/>
</dbReference>
<feature type="domain" description="Methyl-accepting transducer" evidence="8">
    <location>
        <begin position="131"/>
        <end position="381"/>
    </location>
</feature>
<keyword evidence="3 7" id="KW-0472">Membrane</keyword>
<dbReference type="CDD" id="cd06225">
    <property type="entry name" value="HAMP"/>
    <property type="match status" value="1"/>
</dbReference>
<dbReference type="PROSITE" id="PS50885">
    <property type="entry name" value="HAMP"/>
    <property type="match status" value="1"/>
</dbReference>
<keyword evidence="7" id="KW-1133">Transmembrane helix</keyword>
<dbReference type="SUPFAM" id="SSF58104">
    <property type="entry name" value="Methyl-accepting chemotaxis protein (MCP) signaling domain"/>
    <property type="match status" value="1"/>
</dbReference>
<dbReference type="PROSITE" id="PS50111">
    <property type="entry name" value="CHEMOTAXIS_TRANSDUC_2"/>
    <property type="match status" value="1"/>
</dbReference>
<comment type="similarity">
    <text evidence="5">Belongs to the methyl-accepting chemotaxis (MCP) protein family.</text>
</comment>
<evidence type="ECO:0000313" key="11">
    <source>
        <dbReference type="Proteomes" id="UP000621560"/>
    </source>
</evidence>
<dbReference type="PANTHER" id="PTHR32089:SF112">
    <property type="entry name" value="LYSOZYME-LIKE PROTEIN-RELATED"/>
    <property type="match status" value="1"/>
</dbReference>
<dbReference type="PANTHER" id="PTHR32089">
    <property type="entry name" value="METHYL-ACCEPTING CHEMOTAXIS PROTEIN MCPB"/>
    <property type="match status" value="1"/>
</dbReference>
<sequence length="417" mass="45294">MQWLHSLSIRNKILAGSYAIVTLSAVSILALVLLSGVNFLAALLVIVILVALTFPVSRLVERTLTESIDEMTSVAFRIAKGDFSQRVDVTSSVGELGHSFNSMIDKLREILNETSGITRHVSDTSRSIYNKNTNLKTVLEQVTQSSNDLAVGANEIAEDVTGMSESIREIEEKVSTYASSTKTMNARSESALVLVGRGRDAVESQAEGMRRNLEATAAVASTIEALSRQAAGISHITKSISDLAEQTNLLSLNASIEAARAGEHGRGFAVVAQEVRKLAEQSSSSTKEVFQLVRSIEQGVQEAISNMQINEEVVKQQDVMLRDSEEIFKEIVTSVKFITEQIAVFSSESDAMLDSAQKISGAIQNISAITEQSAAGTEQVSASMNEQIASVQAVVEETERMQQMVVQLQRTIQIFKF</sequence>
<dbReference type="Pfam" id="PF00672">
    <property type="entry name" value="HAMP"/>
    <property type="match status" value="1"/>
</dbReference>
<gene>
    <name evidence="10" type="ORF">IDH44_10740</name>
</gene>
<evidence type="ECO:0000256" key="5">
    <source>
        <dbReference type="ARBA" id="ARBA00029447"/>
    </source>
</evidence>
<feature type="domain" description="HAMP" evidence="9">
    <location>
        <begin position="62"/>
        <end position="112"/>
    </location>
</feature>
<comment type="caution">
    <text evidence="10">The sequence shown here is derived from an EMBL/GenBank/DDBJ whole genome shotgun (WGS) entry which is preliminary data.</text>
</comment>
<dbReference type="Proteomes" id="UP000621560">
    <property type="component" value="Unassembled WGS sequence"/>
</dbReference>
<evidence type="ECO:0000259" key="9">
    <source>
        <dbReference type="PROSITE" id="PS50885"/>
    </source>
</evidence>
<dbReference type="AlphaFoldDB" id="A0A927BRX9"/>
<organism evidence="10 11">
    <name type="scientific">Paenibacillus sabuli</name>
    <dbReference type="NCBI Taxonomy" id="2772509"/>
    <lineage>
        <taxon>Bacteria</taxon>
        <taxon>Bacillati</taxon>
        <taxon>Bacillota</taxon>
        <taxon>Bacilli</taxon>
        <taxon>Bacillales</taxon>
        <taxon>Paenibacillaceae</taxon>
        <taxon>Paenibacillus</taxon>
    </lineage>
</organism>
<keyword evidence="2" id="KW-1003">Cell membrane</keyword>